<evidence type="ECO:0000256" key="4">
    <source>
        <dbReference type="RuleBase" id="RU362028"/>
    </source>
</evidence>
<evidence type="ECO:0000256" key="1">
    <source>
        <dbReference type="ARBA" id="ARBA00000073"/>
    </source>
</evidence>
<keyword evidence="7" id="KW-1185">Reference proteome</keyword>
<evidence type="ECO:0000259" key="5">
    <source>
        <dbReference type="Pfam" id="PF00849"/>
    </source>
</evidence>
<dbReference type="CDD" id="cd02869">
    <property type="entry name" value="PseudoU_synth_RluA_like"/>
    <property type="match status" value="1"/>
</dbReference>
<dbReference type="InterPro" id="IPR006145">
    <property type="entry name" value="PsdUridine_synth_RsuA/RluA"/>
</dbReference>
<dbReference type="SUPFAM" id="SSF55120">
    <property type="entry name" value="Pseudouridine synthase"/>
    <property type="match status" value="1"/>
</dbReference>
<evidence type="ECO:0000313" key="6">
    <source>
        <dbReference type="EMBL" id="KRM51684.1"/>
    </source>
</evidence>
<dbReference type="GO" id="GO:0003723">
    <property type="term" value="F:RNA binding"/>
    <property type="evidence" value="ECO:0007669"/>
    <property type="project" value="InterPro"/>
</dbReference>
<feature type="domain" description="Pseudouridine synthase RsuA/RluA-like" evidence="5">
    <location>
        <begin position="87"/>
        <end position="239"/>
    </location>
</feature>
<dbReference type="GO" id="GO:0009982">
    <property type="term" value="F:pseudouridine synthase activity"/>
    <property type="evidence" value="ECO:0007669"/>
    <property type="project" value="InterPro"/>
</dbReference>
<dbReference type="RefSeq" id="WP_057906743.1">
    <property type="nucleotide sequence ID" value="NZ_AYYZ01000029.1"/>
</dbReference>
<comment type="catalytic activity">
    <reaction evidence="1 4">
        <text>a uridine in RNA = a pseudouridine in RNA</text>
        <dbReference type="Rhea" id="RHEA:48348"/>
        <dbReference type="Rhea" id="RHEA-COMP:12068"/>
        <dbReference type="Rhea" id="RHEA-COMP:12069"/>
        <dbReference type="ChEBI" id="CHEBI:65314"/>
        <dbReference type="ChEBI" id="CHEBI:65315"/>
    </reaction>
</comment>
<reference evidence="6 7" key="1">
    <citation type="journal article" date="2015" name="Genome Announc.">
        <title>Expanding the biotechnology potential of lactobacilli through comparative genomics of 213 strains and associated genera.</title>
        <authorList>
            <person name="Sun Z."/>
            <person name="Harris H.M."/>
            <person name="McCann A."/>
            <person name="Guo C."/>
            <person name="Argimon S."/>
            <person name="Zhang W."/>
            <person name="Yang X."/>
            <person name="Jeffery I.B."/>
            <person name="Cooney J.C."/>
            <person name="Kagawa T.F."/>
            <person name="Liu W."/>
            <person name="Song Y."/>
            <person name="Salvetti E."/>
            <person name="Wrobel A."/>
            <person name="Rasinkangas P."/>
            <person name="Parkhill J."/>
            <person name="Rea M.C."/>
            <person name="O'Sullivan O."/>
            <person name="Ritari J."/>
            <person name="Douillard F.P."/>
            <person name="Paul Ross R."/>
            <person name="Yang R."/>
            <person name="Briner A.E."/>
            <person name="Felis G.E."/>
            <person name="de Vos W.M."/>
            <person name="Barrangou R."/>
            <person name="Klaenhammer T.R."/>
            <person name="Caufield P.W."/>
            <person name="Cui Y."/>
            <person name="Zhang H."/>
            <person name="O'Toole P.W."/>
        </authorList>
    </citation>
    <scope>NUCLEOTIDE SEQUENCE [LARGE SCALE GENOMIC DNA]</scope>
    <source>
        <strain evidence="6 7">DSM 20653</strain>
    </source>
</reference>
<accession>A0A0R1ZEX2</accession>
<evidence type="ECO:0000256" key="3">
    <source>
        <dbReference type="PIRSR" id="PIRSR606225-1"/>
    </source>
</evidence>
<protein>
    <recommendedName>
        <fullName evidence="4">Pseudouridine synthase</fullName>
        <ecNumber evidence="4">5.4.99.-</ecNumber>
    </recommendedName>
</protein>
<dbReference type="InterPro" id="IPR050188">
    <property type="entry name" value="RluA_PseudoU_synthase"/>
</dbReference>
<dbReference type="EC" id="5.4.99.-" evidence="4"/>
<feature type="active site" evidence="3">
    <location>
        <position position="135"/>
    </location>
</feature>
<evidence type="ECO:0000256" key="2">
    <source>
        <dbReference type="ARBA" id="ARBA00010876"/>
    </source>
</evidence>
<dbReference type="EMBL" id="AYYZ01000029">
    <property type="protein sequence ID" value="KRM51684.1"/>
    <property type="molecule type" value="Genomic_DNA"/>
</dbReference>
<dbReference type="InterPro" id="IPR020103">
    <property type="entry name" value="PsdUridine_synth_cat_dom_sf"/>
</dbReference>
<gene>
    <name evidence="6" type="ORF">FC64_GL000871</name>
</gene>
<organism evidence="6 7">
    <name type="scientific">Ligilactobacillus araffinosus DSM 20653</name>
    <dbReference type="NCBI Taxonomy" id="1423820"/>
    <lineage>
        <taxon>Bacteria</taxon>
        <taxon>Bacillati</taxon>
        <taxon>Bacillota</taxon>
        <taxon>Bacilli</taxon>
        <taxon>Lactobacillales</taxon>
        <taxon>Lactobacillaceae</taxon>
        <taxon>Ligilactobacillus</taxon>
    </lineage>
</organism>
<dbReference type="STRING" id="1423820.FC64_GL000871"/>
<dbReference type="Proteomes" id="UP000051291">
    <property type="component" value="Unassembled WGS sequence"/>
</dbReference>
<proteinExistence type="inferred from homology"/>
<dbReference type="PATRIC" id="fig|1423820.4.peg.893"/>
<dbReference type="GO" id="GO:0140098">
    <property type="term" value="F:catalytic activity, acting on RNA"/>
    <property type="evidence" value="ECO:0007669"/>
    <property type="project" value="UniProtKB-ARBA"/>
</dbReference>
<comment type="caution">
    <text evidence="6">The sequence shown here is derived from an EMBL/GenBank/DDBJ whole genome shotgun (WGS) entry which is preliminary data.</text>
</comment>
<dbReference type="PANTHER" id="PTHR21600">
    <property type="entry name" value="MITOCHONDRIAL RNA PSEUDOURIDINE SYNTHASE"/>
    <property type="match status" value="1"/>
</dbReference>
<dbReference type="Pfam" id="PF00849">
    <property type="entry name" value="PseudoU_synth_2"/>
    <property type="match status" value="1"/>
</dbReference>
<dbReference type="AlphaFoldDB" id="A0A0R1ZEX2"/>
<sequence>MRISWQYTGNEPIKLKTFIRNQGISRHLMAKVRGDGGKVLINGVENRQIDKIKPQTVLTIKFPPEENRKNDLIPSYVPLKIIYEDRDFLIIDKPDHVNSIPSVPQRKDSLVNRVDGYYHLRGYDDLIPHIVTRLDRDTSGVALFAKHRYAHALLSQQMEQHAIKKTYLALLSGNLKENHLVIDRQIGRVPGSLIERQAVSSGGQEAQTELWVKKRLPDCTVCDVRLHTGRTHQIRVHCKSIGYPLVADTLYGGQIQLPLQRQGLHCRKIEFYHPFKKQMMTFESPLPQDMKRYLEFEEHKKTGR</sequence>
<keyword evidence="4" id="KW-0413">Isomerase</keyword>
<comment type="similarity">
    <text evidence="2 4">Belongs to the pseudouridine synthase RluA family.</text>
</comment>
<comment type="function">
    <text evidence="4">Responsible for synthesis of pseudouridine from uracil.</text>
</comment>
<dbReference type="GO" id="GO:0000455">
    <property type="term" value="P:enzyme-directed rRNA pseudouridine synthesis"/>
    <property type="evidence" value="ECO:0007669"/>
    <property type="project" value="TreeGrafter"/>
</dbReference>
<dbReference type="Gene3D" id="3.30.2350.10">
    <property type="entry name" value="Pseudouridine synthase"/>
    <property type="match status" value="1"/>
</dbReference>
<dbReference type="NCBIfam" id="TIGR00005">
    <property type="entry name" value="rluA_subfam"/>
    <property type="match status" value="1"/>
</dbReference>
<dbReference type="PANTHER" id="PTHR21600:SF35">
    <property type="entry name" value="PSEUDOURIDINE SYNTHASE"/>
    <property type="match status" value="1"/>
</dbReference>
<evidence type="ECO:0000313" key="7">
    <source>
        <dbReference type="Proteomes" id="UP000051291"/>
    </source>
</evidence>
<name>A0A0R1ZEX2_9LACO</name>
<dbReference type="InterPro" id="IPR006225">
    <property type="entry name" value="PsdUridine_synth_RluC/D"/>
</dbReference>